<reference evidence="2" key="1">
    <citation type="journal article" date="2022" name="Mol. Ecol. Resour.">
        <title>The genomes of chicory, endive, great burdock and yacon provide insights into Asteraceae palaeo-polyploidization history and plant inulin production.</title>
        <authorList>
            <person name="Fan W."/>
            <person name="Wang S."/>
            <person name="Wang H."/>
            <person name="Wang A."/>
            <person name="Jiang F."/>
            <person name="Liu H."/>
            <person name="Zhao H."/>
            <person name="Xu D."/>
            <person name="Zhang Y."/>
        </authorList>
    </citation>
    <scope>NUCLEOTIDE SEQUENCE [LARGE SCALE GENOMIC DNA]</scope>
    <source>
        <strain evidence="2">cv. Punajuju</strain>
    </source>
</reference>
<evidence type="ECO:0000313" key="2">
    <source>
        <dbReference type="Proteomes" id="UP001055811"/>
    </source>
</evidence>
<reference evidence="1 2" key="2">
    <citation type="journal article" date="2022" name="Mol. Ecol. Resour.">
        <title>The genomes of chicory, endive, great burdock and yacon provide insights into Asteraceae paleo-polyploidization history and plant inulin production.</title>
        <authorList>
            <person name="Fan W."/>
            <person name="Wang S."/>
            <person name="Wang H."/>
            <person name="Wang A."/>
            <person name="Jiang F."/>
            <person name="Liu H."/>
            <person name="Zhao H."/>
            <person name="Xu D."/>
            <person name="Zhang Y."/>
        </authorList>
    </citation>
    <scope>NUCLEOTIDE SEQUENCE [LARGE SCALE GENOMIC DNA]</scope>
    <source>
        <strain evidence="2">cv. Punajuju</strain>
        <tissue evidence="1">Leaves</tissue>
    </source>
</reference>
<sequence length="419" mass="46039">MRWISAVEGAFRTCSCPENSKVEMERLAQEYLNLTQTIETVTEITKRFNERALFCPEFAATERMRMTRVGIGNPTKTEASGAYSDSAGVKEVLRARSGKARAKESGPLCQGLPTGVPTTLRITDGRQGKGETPKTKGRAFAVTAEEAQDAPDVVTGTFLVNSKPTFVLFDSGASNSFVSAVLGKSFGVALGTLHRPLEVEIADDKTVQATSVYQRCEVVIQGIKFPIDLIPIPLSDSRVIIGMDGWVSTSHGLTGERRNQGAIFCSTARARRHFQHGGSGFVAYVLDAREKKPQQKADDVPVVRDFPDVYLEDLPGVPPERQVEFKIDLTPSTAPIAKAPCRLAPPEMLELSIQLRELLDKGFIRPSCSPWGAPILFVKKNDGSNRMCIDYRELNKLTVKNRYPLSRIDDLFDQLQGAS</sequence>
<dbReference type="Proteomes" id="UP001055811">
    <property type="component" value="Linkage Group LG09"/>
</dbReference>
<dbReference type="EMBL" id="CM042017">
    <property type="protein sequence ID" value="KAI3690328.1"/>
    <property type="molecule type" value="Genomic_DNA"/>
</dbReference>
<organism evidence="1 2">
    <name type="scientific">Cichorium intybus</name>
    <name type="common">Chicory</name>
    <dbReference type="NCBI Taxonomy" id="13427"/>
    <lineage>
        <taxon>Eukaryota</taxon>
        <taxon>Viridiplantae</taxon>
        <taxon>Streptophyta</taxon>
        <taxon>Embryophyta</taxon>
        <taxon>Tracheophyta</taxon>
        <taxon>Spermatophyta</taxon>
        <taxon>Magnoliopsida</taxon>
        <taxon>eudicotyledons</taxon>
        <taxon>Gunneridae</taxon>
        <taxon>Pentapetalae</taxon>
        <taxon>asterids</taxon>
        <taxon>campanulids</taxon>
        <taxon>Asterales</taxon>
        <taxon>Asteraceae</taxon>
        <taxon>Cichorioideae</taxon>
        <taxon>Cichorieae</taxon>
        <taxon>Cichoriinae</taxon>
        <taxon>Cichorium</taxon>
    </lineage>
</organism>
<gene>
    <name evidence="1" type="ORF">L2E82_48308</name>
</gene>
<keyword evidence="2" id="KW-1185">Reference proteome</keyword>
<protein>
    <submittedName>
        <fullName evidence="1">Uncharacterized protein</fullName>
    </submittedName>
</protein>
<proteinExistence type="predicted"/>
<comment type="caution">
    <text evidence="1">The sequence shown here is derived from an EMBL/GenBank/DDBJ whole genome shotgun (WGS) entry which is preliminary data.</text>
</comment>
<name>A0ACB8YY45_CICIN</name>
<evidence type="ECO:0000313" key="1">
    <source>
        <dbReference type="EMBL" id="KAI3690328.1"/>
    </source>
</evidence>
<accession>A0ACB8YY45</accession>